<dbReference type="InterPro" id="IPR016195">
    <property type="entry name" value="Pol/histidinol_Pase-like"/>
</dbReference>
<dbReference type="AlphaFoldDB" id="A0A1B7KNS5"/>
<evidence type="ECO:0000313" key="7">
    <source>
        <dbReference type="Proteomes" id="UP000078290"/>
    </source>
</evidence>
<dbReference type="Pfam" id="PF19567">
    <property type="entry name" value="CpsB_CapC"/>
    <property type="match status" value="1"/>
</dbReference>
<dbReference type="Gene3D" id="3.20.20.140">
    <property type="entry name" value="Metal-dependent hydrolases"/>
    <property type="match status" value="1"/>
</dbReference>
<dbReference type="OrthoDB" id="9788539at2"/>
<evidence type="ECO:0000256" key="3">
    <source>
        <dbReference type="ARBA" id="ARBA00022912"/>
    </source>
</evidence>
<sequence length="255" mass="28703">MIDIHSHILPGVDDGAQTVADAIEMAREAVKEGIATIIATPHYKNGKYDNAKQSIMAAVTRFNEAIKRHGIPLTILPGQEVRIHGDLLESFEKKELLPIAGDSQYLLIEFPFDHVPRYADRLLVDLQLKGLIPVIAHPERNAEIIENPDRLYELVKKGVLTQLTAASVSGHFGKNIKKFSLQLIEANLAHFIASDAHNTTSRPFRLQEAYDVIDHEFGINAVYFFQENAELLLSGQAVYREEPERIKRKKFLGLF</sequence>
<gene>
    <name evidence="6" type="ORF">A7K69_12770</name>
</gene>
<dbReference type="Proteomes" id="UP000078290">
    <property type="component" value="Unassembled WGS sequence"/>
</dbReference>
<comment type="similarity">
    <text evidence="1 5">Belongs to the metallo-dependent hydrolases superfamily. CpsB/CapC family.</text>
</comment>
<dbReference type="SUPFAM" id="SSF89550">
    <property type="entry name" value="PHP domain-like"/>
    <property type="match status" value="1"/>
</dbReference>
<dbReference type="EC" id="3.1.3.48" evidence="5"/>
<dbReference type="GO" id="GO:0004725">
    <property type="term" value="F:protein tyrosine phosphatase activity"/>
    <property type="evidence" value="ECO:0007669"/>
    <property type="project" value="UniProtKB-UniRule"/>
</dbReference>
<protein>
    <recommendedName>
        <fullName evidence="5">Tyrosine-protein phosphatase</fullName>
        <ecNumber evidence="5">3.1.3.48</ecNumber>
    </recommendedName>
</protein>
<keyword evidence="3 5" id="KW-0904">Protein phosphatase</keyword>
<proteinExistence type="inferred from homology"/>
<organism evidence="6 7">
    <name type="scientific">Parageobacillus thermoglucosidasius</name>
    <name type="common">Geobacillus thermoglucosidasius</name>
    <dbReference type="NCBI Taxonomy" id="1426"/>
    <lineage>
        <taxon>Bacteria</taxon>
        <taxon>Bacillati</taxon>
        <taxon>Bacillota</taxon>
        <taxon>Bacilli</taxon>
        <taxon>Bacillales</taxon>
        <taxon>Anoxybacillaceae</taxon>
        <taxon>Parageobacillus</taxon>
    </lineage>
</organism>
<dbReference type="RefSeq" id="WP_064552755.1">
    <property type="nucleotide sequence ID" value="NZ_LXMA01000041.1"/>
</dbReference>
<reference evidence="7" key="1">
    <citation type="submission" date="2016-05" db="EMBL/GenBank/DDBJ databases">
        <authorList>
            <person name="Wang W."/>
            <person name="Zhu L."/>
        </authorList>
    </citation>
    <scope>NUCLEOTIDE SEQUENCE [LARGE SCALE GENOMIC DNA]</scope>
    <source>
        <strain evidence="7">W-2</strain>
    </source>
</reference>
<keyword evidence="2 5" id="KW-0378">Hydrolase</keyword>
<dbReference type="InterPro" id="IPR016667">
    <property type="entry name" value="Caps_polysacc_synth_CpsB/CapC"/>
</dbReference>
<name>A0A1B7KNS5_PARTM</name>
<evidence type="ECO:0000256" key="2">
    <source>
        <dbReference type="ARBA" id="ARBA00022801"/>
    </source>
</evidence>
<dbReference type="EMBL" id="LXMA01000041">
    <property type="protein sequence ID" value="OAT71670.1"/>
    <property type="molecule type" value="Genomic_DNA"/>
</dbReference>
<evidence type="ECO:0000313" key="6">
    <source>
        <dbReference type="EMBL" id="OAT71670.1"/>
    </source>
</evidence>
<evidence type="ECO:0000256" key="1">
    <source>
        <dbReference type="ARBA" id="ARBA00005750"/>
    </source>
</evidence>
<dbReference type="PANTHER" id="PTHR39181:SF1">
    <property type="entry name" value="TYROSINE-PROTEIN PHOSPHATASE YWQE"/>
    <property type="match status" value="1"/>
</dbReference>
<dbReference type="PIRSF" id="PIRSF016557">
    <property type="entry name" value="Caps_synth_CpsB"/>
    <property type="match status" value="1"/>
</dbReference>
<dbReference type="PANTHER" id="PTHR39181">
    <property type="entry name" value="TYROSINE-PROTEIN PHOSPHATASE YWQE"/>
    <property type="match status" value="1"/>
</dbReference>
<dbReference type="GO" id="GO:0030145">
    <property type="term" value="F:manganese ion binding"/>
    <property type="evidence" value="ECO:0007669"/>
    <property type="project" value="UniProtKB-UniRule"/>
</dbReference>
<accession>A0A1B7KNS5</accession>
<comment type="caution">
    <text evidence="6">The sequence shown here is derived from an EMBL/GenBank/DDBJ whole genome shotgun (WGS) entry which is preliminary data.</text>
</comment>
<evidence type="ECO:0000256" key="4">
    <source>
        <dbReference type="ARBA" id="ARBA00051722"/>
    </source>
</evidence>
<evidence type="ECO:0000256" key="5">
    <source>
        <dbReference type="PIRNR" id="PIRNR016557"/>
    </source>
</evidence>
<comment type="catalytic activity">
    <reaction evidence="4 5">
        <text>O-phospho-L-tyrosyl-[protein] + H2O = L-tyrosyl-[protein] + phosphate</text>
        <dbReference type="Rhea" id="RHEA:10684"/>
        <dbReference type="Rhea" id="RHEA-COMP:10136"/>
        <dbReference type="Rhea" id="RHEA-COMP:20101"/>
        <dbReference type="ChEBI" id="CHEBI:15377"/>
        <dbReference type="ChEBI" id="CHEBI:43474"/>
        <dbReference type="ChEBI" id="CHEBI:46858"/>
        <dbReference type="ChEBI" id="CHEBI:61978"/>
        <dbReference type="EC" id="3.1.3.48"/>
    </reaction>
</comment>